<reference evidence="2" key="2">
    <citation type="journal article" date="2015" name="Data Brief">
        <title>Shoot transcriptome of the giant reed, Arundo donax.</title>
        <authorList>
            <person name="Barrero R.A."/>
            <person name="Guerrero F.D."/>
            <person name="Moolhuijzen P."/>
            <person name="Goolsby J.A."/>
            <person name="Tidwell J."/>
            <person name="Bellgard S.E."/>
            <person name="Bellgard M.I."/>
        </authorList>
    </citation>
    <scope>NUCLEOTIDE SEQUENCE</scope>
    <source>
        <tissue evidence="2">Shoot tissue taken approximately 20 cm above the soil surface</tissue>
    </source>
</reference>
<organism evidence="2">
    <name type="scientific">Arundo donax</name>
    <name type="common">Giant reed</name>
    <name type="synonym">Donax arundinaceus</name>
    <dbReference type="NCBI Taxonomy" id="35708"/>
    <lineage>
        <taxon>Eukaryota</taxon>
        <taxon>Viridiplantae</taxon>
        <taxon>Streptophyta</taxon>
        <taxon>Embryophyta</taxon>
        <taxon>Tracheophyta</taxon>
        <taxon>Spermatophyta</taxon>
        <taxon>Magnoliopsida</taxon>
        <taxon>Liliopsida</taxon>
        <taxon>Poales</taxon>
        <taxon>Poaceae</taxon>
        <taxon>PACMAD clade</taxon>
        <taxon>Arundinoideae</taxon>
        <taxon>Arundineae</taxon>
        <taxon>Arundo</taxon>
    </lineage>
</organism>
<dbReference type="EMBL" id="GBRH01190252">
    <property type="protein sequence ID" value="JAE07644.1"/>
    <property type="molecule type" value="Transcribed_RNA"/>
</dbReference>
<sequence length="31" mass="3220">MRCRRWSASSRSSSGPPGPISSDFGASTGSF</sequence>
<evidence type="ECO:0000256" key="1">
    <source>
        <dbReference type="SAM" id="MobiDB-lite"/>
    </source>
</evidence>
<reference evidence="2" key="1">
    <citation type="submission" date="2014-09" db="EMBL/GenBank/DDBJ databases">
        <authorList>
            <person name="Magalhaes I.L.F."/>
            <person name="Oliveira U."/>
            <person name="Santos F.R."/>
            <person name="Vidigal T.H.D.A."/>
            <person name="Brescovit A.D."/>
            <person name="Santos A.J."/>
        </authorList>
    </citation>
    <scope>NUCLEOTIDE SEQUENCE</scope>
    <source>
        <tissue evidence="2">Shoot tissue taken approximately 20 cm above the soil surface</tissue>
    </source>
</reference>
<evidence type="ECO:0000313" key="2">
    <source>
        <dbReference type="EMBL" id="JAE07644.1"/>
    </source>
</evidence>
<accession>A0A0A9F8X8</accession>
<feature type="compositionally biased region" description="Low complexity" evidence="1">
    <location>
        <begin position="1"/>
        <end position="15"/>
    </location>
</feature>
<dbReference type="AlphaFoldDB" id="A0A0A9F8X8"/>
<feature type="region of interest" description="Disordered" evidence="1">
    <location>
        <begin position="1"/>
        <end position="31"/>
    </location>
</feature>
<proteinExistence type="predicted"/>
<name>A0A0A9F8X8_ARUDO</name>
<protein>
    <submittedName>
        <fullName evidence="2">Uncharacterized protein</fullName>
    </submittedName>
</protein>